<evidence type="ECO:0000313" key="1">
    <source>
        <dbReference type="EMBL" id="KAK2707995.1"/>
    </source>
</evidence>
<gene>
    <name evidence="1" type="ORF">QYM36_015623</name>
</gene>
<sequence>SFIKTKDMSADRKLAIFVTFADGGPEMKVDMIGIFSFPDSTADGIFDKLSQCLYALEKESVDLQNWIGFCGNTTNYVMSAIPILDPFDPEFDRDIALLFLNDIKSKGLKAPLNFDSTSRDYNPNSVVTFLTTVGNLMAKESARINMGDISGVNLTDIPMEGNSNQGNVNQRTDIFVEINMMSNLFYGTDVVRRCVERDEAGEGADCGRPRDQELVADMAERSSVHGILTADRAEKSSVPEELAADMAERSSVHGILTADRAEKSSVPEELAADMAERSSVHGILTADRAEKSSVPEELAADMAERSSVHGILTADRAEKSSSFIKTKDMSADRKLAIFVTFADGGPEMKVDMIGIFSFPDSTADGIFDKLSQCLYALEKESVDLQNWIGF</sequence>
<dbReference type="AlphaFoldDB" id="A0AA88H9P4"/>
<name>A0AA88H9P4_ARTSF</name>
<keyword evidence="2" id="KW-1185">Reference proteome</keyword>
<protein>
    <submittedName>
        <fullName evidence="1">Uncharacterized protein</fullName>
    </submittedName>
</protein>
<proteinExistence type="predicted"/>
<accession>A0AA88H9P4</accession>
<comment type="caution">
    <text evidence="1">The sequence shown here is derived from an EMBL/GenBank/DDBJ whole genome shotgun (WGS) entry which is preliminary data.</text>
</comment>
<dbReference type="EMBL" id="JAVRJZ010000019">
    <property type="protein sequence ID" value="KAK2707995.1"/>
    <property type="molecule type" value="Genomic_DNA"/>
</dbReference>
<feature type="non-terminal residue" evidence="1">
    <location>
        <position position="390"/>
    </location>
</feature>
<evidence type="ECO:0000313" key="2">
    <source>
        <dbReference type="Proteomes" id="UP001187531"/>
    </source>
</evidence>
<reference evidence="1" key="1">
    <citation type="submission" date="2023-07" db="EMBL/GenBank/DDBJ databases">
        <title>Chromosome-level genome assembly of Artemia franciscana.</title>
        <authorList>
            <person name="Jo E."/>
        </authorList>
    </citation>
    <scope>NUCLEOTIDE SEQUENCE</scope>
    <source>
        <tissue evidence="1">Whole body</tissue>
    </source>
</reference>
<feature type="non-terminal residue" evidence="1">
    <location>
        <position position="1"/>
    </location>
</feature>
<dbReference type="Proteomes" id="UP001187531">
    <property type="component" value="Unassembled WGS sequence"/>
</dbReference>
<organism evidence="1 2">
    <name type="scientific">Artemia franciscana</name>
    <name type="common">Brine shrimp</name>
    <name type="synonym">Artemia sanfranciscana</name>
    <dbReference type="NCBI Taxonomy" id="6661"/>
    <lineage>
        <taxon>Eukaryota</taxon>
        <taxon>Metazoa</taxon>
        <taxon>Ecdysozoa</taxon>
        <taxon>Arthropoda</taxon>
        <taxon>Crustacea</taxon>
        <taxon>Branchiopoda</taxon>
        <taxon>Anostraca</taxon>
        <taxon>Artemiidae</taxon>
        <taxon>Artemia</taxon>
    </lineage>
</organism>